<keyword evidence="5" id="KW-1185">Reference proteome</keyword>
<feature type="transmembrane region" description="Helical" evidence="3">
    <location>
        <begin position="182"/>
        <end position="200"/>
    </location>
</feature>
<dbReference type="PROSITE" id="PS00379">
    <property type="entry name" value="CDP_ALCOHOL_P_TRANSF"/>
    <property type="match status" value="1"/>
</dbReference>
<dbReference type="Pfam" id="PF01066">
    <property type="entry name" value="CDP-OH_P_transf"/>
    <property type="match status" value="1"/>
</dbReference>
<sequence length="233" mass="24824">MPAMSDSEPPIGWGRIRDWHARSTESVGFSDNAFVRAMSLADYCSLASLLFAWAATLLIVSGDPNWGVVAMFGAFLFDKLDGALARRGYGSDYGLEIDSFIDVFTYLVTGALLYHVALAPNVVVSAVVGFAIVAFGGLRLVRHVDEGFGSDDNGSYYRGITVVHVNVVVVLAYLLAQFGPGWIGWAAAPVVVGLSPLMISDYRCYKTDVGHALVAIGGIAAAVVCLALEFGYL</sequence>
<dbReference type="eggNOG" id="arCOG00671">
    <property type="taxonomic scope" value="Archaea"/>
</dbReference>
<feature type="transmembrane region" description="Helical" evidence="3">
    <location>
        <begin position="156"/>
        <end position="176"/>
    </location>
</feature>
<feature type="transmembrane region" description="Helical" evidence="3">
    <location>
        <begin position="212"/>
        <end position="232"/>
    </location>
</feature>
<dbReference type="InterPro" id="IPR000462">
    <property type="entry name" value="CDP-OH_P_trans"/>
</dbReference>
<keyword evidence="1 2" id="KW-0808">Transferase</keyword>
<keyword evidence="3" id="KW-0472">Membrane</keyword>
<organism evidence="4 5">
    <name type="scientific">Halopiger xanaduensis (strain DSM 18323 / JCM 14033 / SH-6)</name>
    <dbReference type="NCBI Taxonomy" id="797210"/>
    <lineage>
        <taxon>Archaea</taxon>
        <taxon>Methanobacteriati</taxon>
        <taxon>Methanobacteriota</taxon>
        <taxon>Stenosarchaea group</taxon>
        <taxon>Halobacteria</taxon>
        <taxon>Halobacteriales</taxon>
        <taxon>Natrialbaceae</taxon>
        <taxon>Halopiger</taxon>
    </lineage>
</organism>
<evidence type="ECO:0000256" key="2">
    <source>
        <dbReference type="RuleBase" id="RU003750"/>
    </source>
</evidence>
<proteinExistence type="inferred from homology"/>
<accession>F8D7C4</accession>
<protein>
    <submittedName>
        <fullName evidence="4">CDP-alcohol phosphatidyltransferase</fullName>
    </submittedName>
</protein>
<dbReference type="KEGG" id="hxa:Halxa_3229"/>
<keyword evidence="3" id="KW-0812">Transmembrane</keyword>
<dbReference type="InterPro" id="IPR043130">
    <property type="entry name" value="CDP-OH_PTrfase_TM_dom"/>
</dbReference>
<keyword evidence="3" id="KW-1133">Transmembrane helix</keyword>
<feature type="transmembrane region" description="Helical" evidence="3">
    <location>
        <begin position="66"/>
        <end position="85"/>
    </location>
</feature>
<dbReference type="HOGENOM" id="CLU_104047_0_0_2"/>
<dbReference type="GO" id="GO:0008654">
    <property type="term" value="P:phospholipid biosynthetic process"/>
    <property type="evidence" value="ECO:0007669"/>
    <property type="project" value="InterPro"/>
</dbReference>
<dbReference type="InterPro" id="IPR048254">
    <property type="entry name" value="CDP_ALCOHOL_P_TRANSF_CS"/>
</dbReference>
<evidence type="ECO:0000256" key="3">
    <source>
        <dbReference type="SAM" id="Phobius"/>
    </source>
</evidence>
<comment type="similarity">
    <text evidence="2">Belongs to the CDP-alcohol phosphatidyltransferase class-I family.</text>
</comment>
<dbReference type="GO" id="GO:0016780">
    <property type="term" value="F:phosphotransferase activity, for other substituted phosphate groups"/>
    <property type="evidence" value="ECO:0007669"/>
    <property type="project" value="InterPro"/>
</dbReference>
<dbReference type="GO" id="GO:0016020">
    <property type="term" value="C:membrane"/>
    <property type="evidence" value="ECO:0007669"/>
    <property type="project" value="InterPro"/>
</dbReference>
<dbReference type="AlphaFoldDB" id="F8D7C4"/>
<dbReference type="Gene3D" id="1.20.120.1760">
    <property type="match status" value="1"/>
</dbReference>
<dbReference type="EMBL" id="CP002839">
    <property type="protein sequence ID" value="AEH37841.1"/>
    <property type="molecule type" value="Genomic_DNA"/>
</dbReference>
<evidence type="ECO:0000313" key="4">
    <source>
        <dbReference type="EMBL" id="AEH37841.1"/>
    </source>
</evidence>
<dbReference type="Proteomes" id="UP000006794">
    <property type="component" value="Chromosome"/>
</dbReference>
<feature type="transmembrane region" description="Helical" evidence="3">
    <location>
        <begin position="123"/>
        <end position="144"/>
    </location>
</feature>
<dbReference type="STRING" id="797210.Halxa_3229"/>
<gene>
    <name evidence="4" type="ordered locus">Halxa_3229</name>
</gene>
<evidence type="ECO:0000256" key="1">
    <source>
        <dbReference type="ARBA" id="ARBA00022679"/>
    </source>
</evidence>
<reference evidence="4 5" key="1">
    <citation type="journal article" date="2012" name="Stand. Genomic Sci.">
        <title>Complete genome sequence of Halopiger xanaduensis type strain (SH-6(T)).</title>
        <authorList>
            <person name="Anderson I."/>
            <person name="Tindall B.J."/>
            <person name="Rohde M."/>
            <person name="Lucas S."/>
            <person name="Han J."/>
            <person name="Lapidus A."/>
            <person name="Cheng J.F."/>
            <person name="Goodwin L."/>
            <person name="Pitluck S."/>
            <person name="Peters L."/>
            <person name="Pati A."/>
            <person name="Mikhailova N."/>
            <person name="Pagani I."/>
            <person name="Teshima H."/>
            <person name="Han C."/>
            <person name="Tapia R."/>
            <person name="Land M."/>
            <person name="Woyke T."/>
            <person name="Klenk H.P."/>
            <person name="Kyrpides N."/>
            <person name="Ivanova N."/>
        </authorList>
    </citation>
    <scope>NUCLEOTIDE SEQUENCE [LARGE SCALE GENOMIC DNA]</scope>
    <source>
        <strain evidence="5">DSM 18323 / JCM 14033 / SH-6</strain>
    </source>
</reference>
<name>F8D7C4_HALXS</name>
<evidence type="ECO:0000313" key="5">
    <source>
        <dbReference type="Proteomes" id="UP000006794"/>
    </source>
</evidence>